<feature type="compositionally biased region" description="Polar residues" evidence="1">
    <location>
        <begin position="63"/>
        <end position="73"/>
    </location>
</feature>
<sequence length="80" mass="9101">MVNTRSRRLKEALNRSLELIGEDSLAIEQSEDSKQKNRISLLKRFGTVRRPTYQRIAERNLGPKSSESASTIQFVPETPA</sequence>
<feature type="non-terminal residue" evidence="2">
    <location>
        <position position="80"/>
    </location>
</feature>
<reference evidence="2" key="1">
    <citation type="submission" date="2018-05" db="EMBL/GenBank/DDBJ databases">
        <authorList>
            <person name="Lanie J.A."/>
            <person name="Ng W.-L."/>
            <person name="Kazmierczak K.M."/>
            <person name="Andrzejewski T.M."/>
            <person name="Davidsen T.M."/>
            <person name="Wayne K.J."/>
            <person name="Tettelin H."/>
            <person name="Glass J.I."/>
            <person name="Rusch D."/>
            <person name="Podicherti R."/>
            <person name="Tsui H.-C.T."/>
            <person name="Winkler M.E."/>
        </authorList>
    </citation>
    <scope>NUCLEOTIDE SEQUENCE</scope>
</reference>
<dbReference type="AlphaFoldDB" id="A0A383BS51"/>
<feature type="region of interest" description="Disordered" evidence="1">
    <location>
        <begin position="54"/>
        <end position="80"/>
    </location>
</feature>
<dbReference type="EMBL" id="UINC01202772">
    <property type="protein sequence ID" value="SVE22734.1"/>
    <property type="molecule type" value="Genomic_DNA"/>
</dbReference>
<protein>
    <submittedName>
        <fullName evidence="2">Uncharacterized protein</fullName>
    </submittedName>
</protein>
<accession>A0A383BS51</accession>
<organism evidence="2">
    <name type="scientific">marine metagenome</name>
    <dbReference type="NCBI Taxonomy" id="408172"/>
    <lineage>
        <taxon>unclassified sequences</taxon>
        <taxon>metagenomes</taxon>
        <taxon>ecological metagenomes</taxon>
    </lineage>
</organism>
<evidence type="ECO:0000313" key="2">
    <source>
        <dbReference type="EMBL" id="SVE22734.1"/>
    </source>
</evidence>
<gene>
    <name evidence="2" type="ORF">METZ01_LOCUS475588</name>
</gene>
<evidence type="ECO:0000256" key="1">
    <source>
        <dbReference type="SAM" id="MobiDB-lite"/>
    </source>
</evidence>
<proteinExistence type="predicted"/>
<name>A0A383BS51_9ZZZZ</name>